<comment type="subcellular location">
    <subcellularLocation>
        <location evidence="2">Cytoplasm</location>
        <location evidence="2">Cytoskeleton</location>
        <location evidence="2">Cilium axoneme</location>
    </subcellularLocation>
    <subcellularLocation>
        <location evidence="1">Membrane</location>
        <topology evidence="1">Multi-pass membrane protein</topology>
    </subcellularLocation>
</comment>
<feature type="region of interest" description="Disordered" evidence="6">
    <location>
        <begin position="28"/>
        <end position="59"/>
    </location>
</feature>
<proteinExistence type="predicted"/>
<dbReference type="Proteomes" id="UP000236333">
    <property type="component" value="Unassembled WGS sequence"/>
</dbReference>
<dbReference type="OrthoDB" id="6418713at2759"/>
<evidence type="ECO:0000256" key="2">
    <source>
        <dbReference type="ARBA" id="ARBA00004430"/>
    </source>
</evidence>
<protein>
    <submittedName>
        <fullName evidence="9">Putative sugar phosphate/phosphate translocator</fullName>
    </submittedName>
</protein>
<dbReference type="GO" id="GO:0005930">
    <property type="term" value="C:axoneme"/>
    <property type="evidence" value="ECO:0007669"/>
    <property type="project" value="UniProtKB-SubCell"/>
</dbReference>
<feature type="compositionally biased region" description="Low complexity" evidence="6">
    <location>
        <begin position="49"/>
        <end position="59"/>
    </location>
</feature>
<feature type="compositionally biased region" description="Gly residues" evidence="6">
    <location>
        <begin position="863"/>
        <end position="882"/>
    </location>
</feature>
<dbReference type="Pfam" id="PF03151">
    <property type="entry name" value="TPT"/>
    <property type="match status" value="1"/>
</dbReference>
<organism evidence="9 10">
    <name type="scientific">Tetrabaena socialis</name>
    <dbReference type="NCBI Taxonomy" id="47790"/>
    <lineage>
        <taxon>Eukaryota</taxon>
        <taxon>Viridiplantae</taxon>
        <taxon>Chlorophyta</taxon>
        <taxon>core chlorophytes</taxon>
        <taxon>Chlorophyceae</taxon>
        <taxon>CS clade</taxon>
        <taxon>Chlamydomonadales</taxon>
        <taxon>Tetrabaenaceae</taxon>
        <taxon>Tetrabaena</taxon>
    </lineage>
</organism>
<evidence type="ECO:0000259" key="8">
    <source>
        <dbReference type="Pfam" id="PF03151"/>
    </source>
</evidence>
<dbReference type="SUPFAM" id="SSF52047">
    <property type="entry name" value="RNI-like"/>
    <property type="match status" value="1"/>
</dbReference>
<evidence type="ECO:0000256" key="4">
    <source>
        <dbReference type="ARBA" id="ARBA00022989"/>
    </source>
</evidence>
<feature type="region of interest" description="Disordered" evidence="6">
    <location>
        <begin position="71"/>
        <end position="92"/>
    </location>
</feature>
<evidence type="ECO:0000256" key="7">
    <source>
        <dbReference type="SAM" id="Phobius"/>
    </source>
</evidence>
<dbReference type="PANTHER" id="PTHR11132">
    <property type="entry name" value="SOLUTE CARRIER FAMILY 35"/>
    <property type="match status" value="1"/>
</dbReference>
<evidence type="ECO:0000313" key="10">
    <source>
        <dbReference type="Proteomes" id="UP000236333"/>
    </source>
</evidence>
<keyword evidence="3 7" id="KW-0812">Transmembrane</keyword>
<name>A0A2J8A9T4_9CHLO</name>
<feature type="region of interest" description="Disordered" evidence="6">
    <location>
        <begin position="836"/>
        <end position="882"/>
    </location>
</feature>
<feature type="compositionally biased region" description="Gly residues" evidence="6">
    <location>
        <begin position="77"/>
        <end position="86"/>
    </location>
</feature>
<sequence length="882" mass="91625">MGPDSEVSASGVAGPRAGAAAAMDPLASGGALSQAPSASAVERAQPHEPASLAAPAGAGAFRQRRKAAEDALADGAAGAGGGGGGSAVPPPRPPRAASRLLVGVLSTVLWMLCSSALIILNKSLYRRGFRYPSTVTGAGQLFSALSGLLLAAVGAQPLRPLPPARVWARTLLPITAASAATMYFGNMAYLYLSVSFIQIIKAFTPALTLLLCCAAGLERPHWPLLVSVAMIAGGTAGAVLIESGAPSFNALGFAAFMASSLTEAARVVGAELLQAPPPTYIHPHPWLGILNVFGGVFGGQSPLTKLTLEALPLTAEVVASIACAGPHLSSLTLSGYDLSRCNSMPDDRPCSTPESGVRGLLLSAASHLQHLNLFDLAVLDVAEPPAAPVGLLASLLPQCSLLESLTLHLGEEATRLELLGQEAEVHLRIWEALPQLPALRQLDIAVPYTAALHLSALSSLSQLTNLYADSDVTRAWLQEDLPTHMSASSLNRQMGADASRVAGDMAPTVAHMRNLVKLDLPDARLHPTHLQQLATALTALTYLRVGGITLEPTDEGGDEPRQAAGPGVRPPGPAVQPVAPMPPQLCYLGMRSFVDAAVLAALQLPDSVARLEAPGMKLCWNPQAGRGPLCAPEALPAVAASLLAACEQLAGRSIEWDPEDGREEEPFRVLLFWARPWPQGYGPLFAALQPAALRLLAVHHACLTVQDVEALVEHLPQLELLELWCGLQLASLTALRGLAHLSELCLYLSILQASIELDGQGAMVLAPGWDDELLLREELLSVCGAPRLQLLTLDCSPDPLSPGEACAAAVETAMMKAVDWLEEMLPQHRADPPRVQLMLYGDAAGSSDSDGTDSGDNSDSGGTDDGSGVDGSESGGAGDGGG</sequence>
<keyword evidence="5 7" id="KW-0472">Membrane</keyword>
<evidence type="ECO:0000256" key="3">
    <source>
        <dbReference type="ARBA" id="ARBA00022692"/>
    </source>
</evidence>
<evidence type="ECO:0000256" key="6">
    <source>
        <dbReference type="SAM" id="MobiDB-lite"/>
    </source>
</evidence>
<dbReference type="InterPro" id="IPR032675">
    <property type="entry name" value="LRR_dom_sf"/>
</dbReference>
<evidence type="ECO:0000313" key="9">
    <source>
        <dbReference type="EMBL" id="PNH09282.1"/>
    </source>
</evidence>
<dbReference type="GO" id="GO:0016020">
    <property type="term" value="C:membrane"/>
    <property type="evidence" value="ECO:0007669"/>
    <property type="project" value="UniProtKB-SubCell"/>
</dbReference>
<dbReference type="Gene3D" id="3.80.10.10">
    <property type="entry name" value="Ribonuclease Inhibitor"/>
    <property type="match status" value="1"/>
</dbReference>
<dbReference type="InterPro" id="IPR004853">
    <property type="entry name" value="Sugar_P_trans_dom"/>
</dbReference>
<feature type="transmembrane region" description="Helical" evidence="7">
    <location>
        <begin position="198"/>
        <end position="217"/>
    </location>
</feature>
<dbReference type="EMBL" id="PGGS01000096">
    <property type="protein sequence ID" value="PNH09282.1"/>
    <property type="molecule type" value="Genomic_DNA"/>
</dbReference>
<feature type="transmembrane region" description="Helical" evidence="7">
    <location>
        <begin position="100"/>
        <end position="120"/>
    </location>
</feature>
<comment type="caution">
    <text evidence="9">The sequence shown here is derived from an EMBL/GenBank/DDBJ whole genome shotgun (WGS) entry which is preliminary data.</text>
</comment>
<reference evidence="9 10" key="1">
    <citation type="journal article" date="2017" name="Mol. Biol. Evol.">
        <title>The 4-celled Tetrabaena socialis nuclear genome reveals the essential components for genetic control of cell number at the origin of multicellularity in the volvocine lineage.</title>
        <authorList>
            <person name="Featherston J."/>
            <person name="Arakaki Y."/>
            <person name="Hanschen E.R."/>
            <person name="Ferris P.J."/>
            <person name="Michod R.E."/>
            <person name="Olson B.J.S.C."/>
            <person name="Nozaki H."/>
            <person name="Durand P.M."/>
        </authorList>
    </citation>
    <scope>NUCLEOTIDE SEQUENCE [LARGE SCALE GENOMIC DNA]</scope>
    <source>
        <strain evidence="9 10">NIES-571</strain>
    </source>
</reference>
<keyword evidence="10" id="KW-1185">Reference proteome</keyword>
<accession>A0A2J8A9T4</accession>
<feature type="transmembrane region" description="Helical" evidence="7">
    <location>
        <begin position="170"/>
        <end position="192"/>
    </location>
</feature>
<feature type="transmembrane region" description="Helical" evidence="7">
    <location>
        <begin position="140"/>
        <end position="158"/>
    </location>
</feature>
<feature type="region of interest" description="Disordered" evidence="6">
    <location>
        <begin position="550"/>
        <end position="575"/>
    </location>
</feature>
<dbReference type="InterPro" id="IPR050186">
    <property type="entry name" value="TPT_transporter"/>
</dbReference>
<feature type="domain" description="Sugar phosphate transporter" evidence="8">
    <location>
        <begin position="107"/>
        <end position="268"/>
    </location>
</feature>
<gene>
    <name evidence="9" type="ORF">TSOC_004097</name>
</gene>
<keyword evidence="4 7" id="KW-1133">Transmembrane helix</keyword>
<feature type="compositionally biased region" description="Low complexity" evidence="6">
    <location>
        <begin position="841"/>
        <end position="861"/>
    </location>
</feature>
<evidence type="ECO:0000256" key="5">
    <source>
        <dbReference type="ARBA" id="ARBA00023136"/>
    </source>
</evidence>
<evidence type="ECO:0000256" key="1">
    <source>
        <dbReference type="ARBA" id="ARBA00004141"/>
    </source>
</evidence>
<dbReference type="AlphaFoldDB" id="A0A2J8A9T4"/>
<feature type="transmembrane region" description="Helical" evidence="7">
    <location>
        <begin position="224"/>
        <end position="241"/>
    </location>
</feature>